<comment type="caution">
    <text evidence="9">The sequence shown here is derived from an EMBL/GenBank/DDBJ whole genome shotgun (WGS) entry which is preliminary data.</text>
</comment>
<keyword evidence="11" id="KW-1185">Reference proteome</keyword>
<evidence type="ECO:0000256" key="3">
    <source>
        <dbReference type="ARBA" id="ARBA00014804"/>
    </source>
</evidence>
<protein>
    <recommendedName>
        <fullName evidence="3 6">DNA replication complex GINS protein SLD5</fullName>
    </recommendedName>
</protein>
<evidence type="ECO:0000259" key="8">
    <source>
        <dbReference type="Pfam" id="PF16922"/>
    </source>
</evidence>
<dbReference type="PIRSF" id="PIRSF007764">
    <property type="entry name" value="Sld5"/>
    <property type="match status" value="1"/>
</dbReference>
<dbReference type="Pfam" id="PF16922">
    <property type="entry name" value="SLD5_C"/>
    <property type="match status" value="1"/>
</dbReference>
<dbReference type="CDD" id="cd11711">
    <property type="entry name" value="GINS_A_Sld5"/>
    <property type="match status" value="1"/>
</dbReference>
<feature type="domain" description="DNA replication complex GINS protein SLD5 C-terminal" evidence="8">
    <location>
        <begin position="161"/>
        <end position="219"/>
    </location>
</feature>
<dbReference type="OrthoDB" id="338231at2759"/>
<evidence type="ECO:0000256" key="6">
    <source>
        <dbReference type="PIRNR" id="PIRNR007764"/>
    </source>
</evidence>
<dbReference type="FunFam" id="3.40.5.60:FF:000001">
    <property type="entry name" value="DNA replication complex GINS protein SLD5"/>
    <property type="match status" value="1"/>
</dbReference>
<accession>A0A8X6I974</accession>
<dbReference type="GO" id="GO:0000727">
    <property type="term" value="P:double-strand break repair via break-induced replication"/>
    <property type="evidence" value="ECO:0007669"/>
    <property type="project" value="TreeGrafter"/>
</dbReference>
<dbReference type="EMBL" id="BMAV01024821">
    <property type="protein sequence ID" value="GFS36365.1"/>
    <property type="molecule type" value="Genomic_DNA"/>
</dbReference>
<evidence type="ECO:0000259" key="7">
    <source>
        <dbReference type="Pfam" id="PF05916"/>
    </source>
</evidence>
<dbReference type="Gene3D" id="3.40.5.60">
    <property type="match status" value="1"/>
</dbReference>
<organism evidence="9 11">
    <name type="scientific">Trichonephila inaurata madagascariensis</name>
    <dbReference type="NCBI Taxonomy" id="2747483"/>
    <lineage>
        <taxon>Eukaryota</taxon>
        <taxon>Metazoa</taxon>
        <taxon>Ecdysozoa</taxon>
        <taxon>Arthropoda</taxon>
        <taxon>Chelicerata</taxon>
        <taxon>Arachnida</taxon>
        <taxon>Araneae</taxon>
        <taxon>Araneomorphae</taxon>
        <taxon>Entelegynae</taxon>
        <taxon>Araneoidea</taxon>
        <taxon>Nephilidae</taxon>
        <taxon>Trichonephila</taxon>
        <taxon>Trichonephila inaurata</taxon>
    </lineage>
</organism>
<gene>
    <name evidence="9" type="primary">GINS4</name>
    <name evidence="9" type="ORF">TNIN_188201</name>
    <name evidence="10" type="ORF">TNIN_469051</name>
</gene>
<evidence type="ECO:0000256" key="1">
    <source>
        <dbReference type="ARBA" id="ARBA00004123"/>
    </source>
</evidence>
<dbReference type="EMBL" id="BMAV01019920">
    <property type="protein sequence ID" value="GFY73217.1"/>
    <property type="molecule type" value="Genomic_DNA"/>
</dbReference>
<dbReference type="PANTHER" id="PTHR21206">
    <property type="entry name" value="SLD5 PROTEIN"/>
    <property type="match status" value="1"/>
</dbReference>
<comment type="similarity">
    <text evidence="2 6">Belongs to the GINS4/SLD5 family.</text>
</comment>
<evidence type="ECO:0000313" key="9">
    <source>
        <dbReference type="EMBL" id="GFS36365.1"/>
    </source>
</evidence>
<dbReference type="InterPro" id="IPR031633">
    <property type="entry name" value="SLD5_C"/>
</dbReference>
<sequence length="219" mass="25465">MDDYNNDAPEDNETEEMTTAAEVIQKLEEVWVNEKLSPELLQYEGELVDCMLDQIQYMETSLQKIQKEDFRIVFHKMELDRIKYVLSSYLRIRLEKIEKFGPDLLHQESQEQSVMDLMSDEERAFAHKFTTSIKNYLNDVALKNMPSNMRSIKLEDICCKPQMDKSVFIKVKTDVPGVTIESFSEYGEEEIVDLTAGSQHILRYKPIAPLLKNGSVQLI</sequence>
<evidence type="ECO:0000256" key="5">
    <source>
        <dbReference type="ARBA" id="ARBA00023242"/>
    </source>
</evidence>
<dbReference type="Gene3D" id="1.20.58.1030">
    <property type="match status" value="1"/>
</dbReference>
<dbReference type="CDD" id="cd21692">
    <property type="entry name" value="GINS_B_Sld5"/>
    <property type="match status" value="1"/>
</dbReference>
<keyword evidence="5 6" id="KW-0539">Nucleus</keyword>
<evidence type="ECO:0000256" key="2">
    <source>
        <dbReference type="ARBA" id="ARBA00008187"/>
    </source>
</evidence>
<dbReference type="SUPFAM" id="SSF160059">
    <property type="entry name" value="PriA/YqbF domain"/>
    <property type="match status" value="1"/>
</dbReference>
<evidence type="ECO:0000256" key="4">
    <source>
        <dbReference type="ARBA" id="ARBA00022705"/>
    </source>
</evidence>
<keyword evidence="4 6" id="KW-0235">DNA replication</keyword>
<proteinExistence type="inferred from homology"/>
<dbReference type="PANTHER" id="PTHR21206:SF0">
    <property type="entry name" value="DNA REPLICATION COMPLEX GINS PROTEIN SLD5"/>
    <property type="match status" value="1"/>
</dbReference>
<feature type="domain" description="GINS subunit" evidence="7">
    <location>
        <begin position="54"/>
        <end position="140"/>
    </location>
</feature>
<dbReference type="GO" id="GO:0006261">
    <property type="term" value="P:DNA-templated DNA replication"/>
    <property type="evidence" value="ECO:0007669"/>
    <property type="project" value="InterPro"/>
</dbReference>
<name>A0A8X6I974_9ARAC</name>
<dbReference type="InterPro" id="IPR038749">
    <property type="entry name" value="Sld5_GINS_A"/>
</dbReference>
<evidence type="ECO:0000313" key="11">
    <source>
        <dbReference type="Proteomes" id="UP000886998"/>
    </source>
</evidence>
<dbReference type="InterPro" id="IPR021151">
    <property type="entry name" value="GINS_A"/>
</dbReference>
<dbReference type="InterPro" id="IPR036224">
    <property type="entry name" value="GINS_bundle-like_dom_sf"/>
</dbReference>
<evidence type="ECO:0000313" key="10">
    <source>
        <dbReference type="EMBL" id="GFY73217.1"/>
    </source>
</evidence>
<dbReference type="Proteomes" id="UP000886998">
    <property type="component" value="Unassembled WGS sequence"/>
</dbReference>
<dbReference type="GO" id="GO:0000811">
    <property type="term" value="C:GINS complex"/>
    <property type="evidence" value="ECO:0007669"/>
    <property type="project" value="UniProtKB-UniRule"/>
</dbReference>
<comment type="subcellular location">
    <subcellularLocation>
        <location evidence="1 6">Nucleus</location>
    </subcellularLocation>
</comment>
<dbReference type="SUPFAM" id="SSF158573">
    <property type="entry name" value="GINS helical bundle-like"/>
    <property type="match status" value="1"/>
</dbReference>
<dbReference type="InterPro" id="IPR008591">
    <property type="entry name" value="GINS_Sld5"/>
</dbReference>
<reference evidence="9" key="1">
    <citation type="submission" date="2020-08" db="EMBL/GenBank/DDBJ databases">
        <title>Multicomponent nature underlies the extraordinary mechanical properties of spider dragline silk.</title>
        <authorList>
            <person name="Kono N."/>
            <person name="Nakamura H."/>
            <person name="Mori M."/>
            <person name="Yoshida Y."/>
            <person name="Ohtoshi R."/>
            <person name="Malay A.D."/>
            <person name="Moran D.A.P."/>
            <person name="Tomita M."/>
            <person name="Numata K."/>
            <person name="Arakawa K."/>
        </authorList>
    </citation>
    <scope>NUCLEOTIDE SEQUENCE</scope>
</reference>
<comment type="function">
    <text evidence="6">The GINS complex plays an essential role in the initiation of DNA replication.</text>
</comment>
<dbReference type="AlphaFoldDB" id="A0A8X6I974"/>
<dbReference type="Pfam" id="PF05916">
    <property type="entry name" value="Sld5"/>
    <property type="match status" value="1"/>
</dbReference>